<proteinExistence type="predicted"/>
<dbReference type="InterPro" id="IPR045738">
    <property type="entry name" value="DUF6088"/>
</dbReference>
<organism evidence="1 2">
    <name type="scientific">Pontibacter actiniarum</name>
    <dbReference type="NCBI Taxonomy" id="323450"/>
    <lineage>
        <taxon>Bacteria</taxon>
        <taxon>Pseudomonadati</taxon>
        <taxon>Bacteroidota</taxon>
        <taxon>Cytophagia</taxon>
        <taxon>Cytophagales</taxon>
        <taxon>Hymenobacteraceae</taxon>
        <taxon>Pontibacter</taxon>
    </lineage>
</organism>
<evidence type="ECO:0008006" key="3">
    <source>
        <dbReference type="Google" id="ProtNLM"/>
    </source>
</evidence>
<dbReference type="KEGG" id="pact:CA264_20300"/>
<dbReference type="RefSeq" id="WP_025609251.1">
    <property type="nucleotide sequence ID" value="NZ_CP021235.1"/>
</dbReference>
<protein>
    <recommendedName>
        <fullName evidence="3">AbiEi antitoxin C-terminal domain-containing protein</fullName>
    </recommendedName>
</protein>
<evidence type="ECO:0000313" key="1">
    <source>
        <dbReference type="EMBL" id="ARS37579.1"/>
    </source>
</evidence>
<dbReference type="OrthoDB" id="9798200at2"/>
<dbReference type="EMBL" id="CP021235">
    <property type="protein sequence ID" value="ARS37579.1"/>
    <property type="molecule type" value="Genomic_DNA"/>
</dbReference>
<dbReference type="AlphaFoldDB" id="A0A1X9YXI8"/>
<keyword evidence="2" id="KW-1185">Reference proteome</keyword>
<accession>A0A1X9YXI8</accession>
<gene>
    <name evidence="1" type="ORF">CA264_20300</name>
</gene>
<dbReference type="Pfam" id="PF19570">
    <property type="entry name" value="DUF6088"/>
    <property type="match status" value="1"/>
</dbReference>
<sequence>MNVTETIASTIDRLPRGYVFTYTDFGAVADKKEAVIKALNRMVASGKIAKLSKGKYYKPEITPFGELAPSESQVVKDLLEDDGKIVGYLTGFSMYNRLGLTTQVSNTIQIGKNDVRPTFKRERYTIAFIRQKNTISKENIPLLQLLDAIRYIKRIPDATVGASCRRLLTILKQLPDKDKSLLVRLALKYPPATKALLGALLDELGDNHLTESLYRTLNPITTYKLSGAGKALTTSEKWNIR</sequence>
<dbReference type="Proteomes" id="UP000266292">
    <property type="component" value="Chromosome"/>
</dbReference>
<name>A0A1X9YXI8_9BACT</name>
<dbReference type="STRING" id="709015.GCA_000472485_04097"/>
<evidence type="ECO:0000313" key="2">
    <source>
        <dbReference type="Proteomes" id="UP000266292"/>
    </source>
</evidence>
<reference evidence="2" key="1">
    <citation type="submission" date="2017-05" db="EMBL/GenBank/DDBJ databases">
        <authorList>
            <person name="Ray J."/>
            <person name="Price M."/>
            <person name="Deutschbauer A."/>
        </authorList>
    </citation>
    <scope>NUCLEOTIDE SEQUENCE [LARGE SCALE GENOMIC DNA]</scope>
    <source>
        <strain evidence="2">DSM 19842</strain>
    </source>
</reference>